<dbReference type="InterPro" id="IPR007346">
    <property type="entry name" value="Endonuclease-I"/>
</dbReference>
<dbReference type="GO" id="GO:0016787">
    <property type="term" value="F:hydrolase activity"/>
    <property type="evidence" value="ECO:0007669"/>
    <property type="project" value="UniProtKB-KW"/>
</dbReference>
<evidence type="ECO:0000259" key="4">
    <source>
        <dbReference type="Pfam" id="PF20578"/>
    </source>
</evidence>
<keyword evidence="2" id="KW-0378">Hydrolase</keyword>
<dbReference type="Pfam" id="PF20578">
    <property type="entry name" value="aBig_2"/>
    <property type="match status" value="2"/>
</dbReference>
<dbReference type="GO" id="GO:0004519">
    <property type="term" value="F:endonuclease activity"/>
    <property type="evidence" value="ECO:0007669"/>
    <property type="project" value="UniProtKB-KW"/>
</dbReference>
<feature type="domain" description="Pesticidal crystal protein Cry22Aa Ig-like" evidence="3">
    <location>
        <begin position="122"/>
        <end position="191"/>
    </location>
</feature>
<accession>A0A061AC19</accession>
<dbReference type="STRING" id="35623.Aocu_13000"/>
<keyword evidence="6" id="KW-1185">Reference proteome</keyword>
<evidence type="ECO:0000256" key="2">
    <source>
        <dbReference type="ARBA" id="ARBA00022801"/>
    </source>
</evidence>
<dbReference type="KEGG" id="aoc:Aocu_13000"/>
<dbReference type="InParanoid" id="A0A061AC19"/>
<dbReference type="Proteomes" id="UP000032434">
    <property type="component" value="Chromosome 1"/>
</dbReference>
<dbReference type="EMBL" id="LK028559">
    <property type="protein sequence ID" value="CDR31373.1"/>
    <property type="molecule type" value="Genomic_DNA"/>
</dbReference>
<evidence type="ECO:0000313" key="6">
    <source>
        <dbReference type="Proteomes" id="UP000032434"/>
    </source>
</evidence>
<protein>
    <submittedName>
        <fullName evidence="5">Endonuclease I</fullName>
    </submittedName>
</protein>
<dbReference type="InterPro" id="IPR032179">
    <property type="entry name" value="Cry22Aa_Ig-like"/>
</dbReference>
<reference evidence="6" key="1">
    <citation type="submission" date="2014-05" db="EMBL/GenBank/DDBJ databases">
        <authorList>
            <person name="Kube M."/>
        </authorList>
    </citation>
    <scope>NUCLEOTIDE SEQUENCE [LARGE SCALE GENOMIC DNA]</scope>
</reference>
<sequence length="1156" mass="124844">MLILMFVMVACVENTETTNPLEAAKEAVSIQYQEGDSPSHVTKNIQLPILIEGYPDVLLSWTSSKPEVIQINGLTGVVSRQSTDQEVIITAHLKLGEFELNHPNTLNVIKLGETEDTVAPVISGAKNIEVELGGTPDYLLGVTAVDQKDGSVTVTVDDSLVKLDTAGVYDLVYKASDSSGNEATVTVKVRVVAESAGEVLVYRFEFPGDDLGHGYSDPALTGDITNSINNEQFTIEKKRANTGAADEGLVLSGASASDTGAYVVFDFGQAVHKISFYARVWGEADLTNLLDAKLQEKVGDAWVDVLDIKQAINGSFTFVEITVENLNNSVYRFYVNGQLGTSNTSRVVFDDLLVYTFDGEDLSPTFEGLKDLEVLLGDDLPNLLEGIKAYDSFGTELVVVVLENTVDMNVAGTYIVSFKATDSFGRDSIKEITVTVMEAVGEVVTVKETFDTLTIAGSSYVAGTFTGVNGIVWTYSGANAGTPLNGNAITFGGRNTDNSSIKATIPGGLATLSIAYKKPFTNSQDYAVLINNQQVGLINAQNADGVFTYVLPTPITNGFTLEIKPLAPTEIRRQLTIDDITWTTSPVQTKPQDQVDAESDRNQLVLETSFIEAKTINFPATGSKGSQITYSFKNVSDTNNALINLSTGAISVPANGRVEVLVEATITKGEFTVTKTFTFILGEGDAITIANARLLSNSAFVRVNGVVTSIYKTSNMMYFFITDASGSIYVESDLAKLSTLQVGDRIDLRGSKNTISNQVSINTVRSITKLGTDTVTATQITANQIQANDARFVQLYGLIQQNYAASTDAFILNAELGAINLVIPANLSSAEKTNIQNKLTGKTPGLGVLVKAPIQRIGNSYYLVLTNSADITPDSTVDTNQVKQVILANVNLPVIPQELAENLNLTSSNSLLFGATITWTSSNTNALTNSGLVTRGQNDVSLTLSYSISYQSEVIDTRNYSVTVLKIATYEGYYASLANKTGSQLQQALRDLIQNTGRATGSTSQVQQVDSYQGKYYLIYTGFGAYGNREHVWPNSKLGSAPDYDLHNLRAANTSVNSTRSNYPFGPGSGSWKLSGGQFYPGDEHIGDVARIVLYIHVRYNLNISLVGNLQMFLNWHLADPVSDFEISRNNKIESIQSNRNPFIDHPELVGVLFGS</sequence>
<proteinExistence type="predicted"/>
<dbReference type="PATRIC" id="fig|35623.3.peg.1299"/>
<dbReference type="PANTHER" id="PTHR33607">
    <property type="entry name" value="ENDONUCLEASE-1"/>
    <property type="match status" value="1"/>
</dbReference>
<keyword evidence="1" id="KW-0540">Nuclease</keyword>
<feature type="domain" description="Atrophied bacterial Ig" evidence="4">
    <location>
        <begin position="22"/>
        <end position="110"/>
    </location>
</feature>
<organism evidence="5 6">
    <name type="scientific">Acholeplasma oculi</name>
    <dbReference type="NCBI Taxonomy" id="35623"/>
    <lineage>
        <taxon>Bacteria</taxon>
        <taxon>Bacillati</taxon>
        <taxon>Mycoplasmatota</taxon>
        <taxon>Mollicutes</taxon>
        <taxon>Acholeplasmatales</taxon>
        <taxon>Acholeplasmataceae</taxon>
        <taxon>Acholeplasma</taxon>
    </lineage>
</organism>
<dbReference type="InterPro" id="IPR044925">
    <property type="entry name" value="His-Me_finger_sf"/>
</dbReference>
<dbReference type="HOGENOM" id="CLU_275802_0_0_14"/>
<keyword evidence="5" id="KW-0255">Endonuclease</keyword>
<dbReference type="Gene3D" id="2.60.40.10">
    <property type="entry name" value="Immunoglobulins"/>
    <property type="match status" value="2"/>
</dbReference>
<gene>
    <name evidence="5" type="ORF">Aocu_13000</name>
</gene>
<dbReference type="Pfam" id="PF16403">
    <property type="entry name" value="Bact_surface_Ig-like"/>
    <property type="match status" value="1"/>
</dbReference>
<dbReference type="InterPro" id="IPR013783">
    <property type="entry name" value="Ig-like_fold"/>
</dbReference>
<evidence type="ECO:0000259" key="3">
    <source>
        <dbReference type="Pfam" id="PF16403"/>
    </source>
</evidence>
<dbReference type="InterPro" id="IPR046780">
    <property type="entry name" value="aBig_2"/>
</dbReference>
<dbReference type="SUPFAM" id="SSF54060">
    <property type="entry name" value="His-Me finger endonucleases"/>
    <property type="match status" value="1"/>
</dbReference>
<dbReference type="AlphaFoldDB" id="A0A061AC19"/>
<evidence type="ECO:0000256" key="1">
    <source>
        <dbReference type="ARBA" id="ARBA00022722"/>
    </source>
</evidence>
<dbReference type="Pfam" id="PF04231">
    <property type="entry name" value="Endonuclease_1"/>
    <property type="match status" value="1"/>
</dbReference>
<evidence type="ECO:0000313" key="5">
    <source>
        <dbReference type="EMBL" id="CDR31373.1"/>
    </source>
</evidence>
<dbReference type="PANTHER" id="PTHR33607:SF2">
    <property type="entry name" value="ENDONUCLEASE-1"/>
    <property type="match status" value="1"/>
</dbReference>
<name>A0A061AC19_9MOLU</name>
<feature type="domain" description="Atrophied bacterial Ig" evidence="4">
    <location>
        <begin position="900"/>
        <end position="966"/>
    </location>
</feature>